<evidence type="ECO:0000313" key="1">
    <source>
        <dbReference type="EMBL" id="ERN03065.1"/>
    </source>
</evidence>
<reference evidence="2" key="1">
    <citation type="journal article" date="2013" name="Science">
        <title>The Amborella genome and the evolution of flowering plants.</title>
        <authorList>
            <consortium name="Amborella Genome Project"/>
        </authorList>
    </citation>
    <scope>NUCLEOTIDE SEQUENCE [LARGE SCALE GENOMIC DNA]</scope>
</reference>
<feature type="non-terminal residue" evidence="1">
    <location>
        <position position="78"/>
    </location>
</feature>
<gene>
    <name evidence="1" type="ORF">AMTR_s00656p00005410</name>
</gene>
<dbReference type="EMBL" id="KI394410">
    <property type="protein sequence ID" value="ERN03065.1"/>
    <property type="molecule type" value="Genomic_DNA"/>
</dbReference>
<dbReference type="AlphaFoldDB" id="W1P7V1"/>
<dbReference type="Proteomes" id="UP000017836">
    <property type="component" value="Unassembled WGS sequence"/>
</dbReference>
<sequence length="78" mass="8910">MITLGVRGTFGYMAPEGKGRTVIQEWGIQAEYTFQLGFRMGNPSRIYFPAWVYKQLVGSGDLKLGNMNEEEEMLIKKM</sequence>
<accession>W1P7V1</accession>
<evidence type="ECO:0000313" key="2">
    <source>
        <dbReference type="Proteomes" id="UP000017836"/>
    </source>
</evidence>
<dbReference type="HOGENOM" id="CLU_2629072_0_0_1"/>
<organism evidence="1 2">
    <name type="scientific">Amborella trichopoda</name>
    <dbReference type="NCBI Taxonomy" id="13333"/>
    <lineage>
        <taxon>Eukaryota</taxon>
        <taxon>Viridiplantae</taxon>
        <taxon>Streptophyta</taxon>
        <taxon>Embryophyta</taxon>
        <taxon>Tracheophyta</taxon>
        <taxon>Spermatophyta</taxon>
        <taxon>Magnoliopsida</taxon>
        <taxon>Amborellales</taxon>
        <taxon>Amborellaceae</taxon>
        <taxon>Amborella</taxon>
    </lineage>
</organism>
<proteinExistence type="predicted"/>
<name>W1P7V1_AMBTC</name>
<keyword evidence="2" id="KW-1185">Reference proteome</keyword>
<dbReference type="Gramene" id="ERN03065">
    <property type="protein sequence ID" value="ERN03065"/>
    <property type="gene ID" value="AMTR_s00656p00005410"/>
</dbReference>
<protein>
    <submittedName>
        <fullName evidence="1">Uncharacterized protein</fullName>
    </submittedName>
</protein>